<feature type="binding site" evidence="7">
    <location>
        <position position="80"/>
    </location>
    <ligand>
        <name>S-adenosyl-L-methionine</name>
        <dbReference type="ChEBI" id="CHEBI:59789"/>
    </ligand>
</feature>
<comment type="catalytic activity">
    <reaction evidence="7">
        <text>cytidine(1402) in 16S rRNA + S-adenosyl-L-methionine = N(4)-methylcytidine(1402) in 16S rRNA + S-adenosyl-L-homocysteine + H(+)</text>
        <dbReference type="Rhea" id="RHEA:42928"/>
        <dbReference type="Rhea" id="RHEA-COMP:10286"/>
        <dbReference type="Rhea" id="RHEA-COMP:10287"/>
        <dbReference type="ChEBI" id="CHEBI:15378"/>
        <dbReference type="ChEBI" id="CHEBI:57856"/>
        <dbReference type="ChEBI" id="CHEBI:59789"/>
        <dbReference type="ChEBI" id="CHEBI:74506"/>
        <dbReference type="ChEBI" id="CHEBI:82748"/>
        <dbReference type="EC" id="2.1.1.199"/>
    </reaction>
</comment>
<sequence length="318" mass="35602">MDFKHVPVLYEECLRNLAIDPDGIYVDGTLGGGGHALGIGRGLSPSGLLIGIDRDKDAIEAASARLKNLKCRTLFIQDRYSNIKDILSSENIKGINGALLDIGVSSFQLDNSERGFSYMNDAPLDMRMNREDSFSAFHVINKYSRQQLTDVIRKYGEEKWASRISDFIIKEREKGEIKTTGELVEIIKAAIPASARRNGPHPAKRTFQAIRIEVNGELEELKKAVDDFCDVLLPGGRLCIITFHSLEDRIVKEAFSRRLNPCTCPKEFPVCVCGKTADVKKVTGKPITPGKKELEENPRARSAKLRIIEKKREKEVEK</sequence>
<keyword evidence="3 7" id="KW-0698">rRNA processing</keyword>
<gene>
    <name evidence="7 8" type="primary">rsmH</name>
    <name evidence="8" type="ORF">IAC50_05990</name>
</gene>
<evidence type="ECO:0000313" key="8">
    <source>
        <dbReference type="EMBL" id="HIU26022.1"/>
    </source>
</evidence>
<comment type="function">
    <text evidence="7">Specifically methylates the N4 position of cytidine in position 1402 (C1402) of 16S rRNA.</text>
</comment>
<comment type="caution">
    <text evidence="8">The sequence shown here is derived from an EMBL/GenBank/DDBJ whole genome shotgun (WGS) entry which is preliminary data.</text>
</comment>
<dbReference type="GO" id="GO:0070475">
    <property type="term" value="P:rRNA base methylation"/>
    <property type="evidence" value="ECO:0007669"/>
    <property type="project" value="UniProtKB-UniRule"/>
</dbReference>
<protein>
    <recommendedName>
        <fullName evidence="7">Ribosomal RNA small subunit methyltransferase H</fullName>
        <ecNumber evidence="7">2.1.1.199</ecNumber>
    </recommendedName>
    <alternativeName>
        <fullName evidence="7">16S rRNA m(4)C1402 methyltransferase</fullName>
    </alternativeName>
    <alternativeName>
        <fullName evidence="7">rRNA (cytosine-N(4)-)-methyltransferase RsmH</fullName>
    </alternativeName>
</protein>
<evidence type="ECO:0000256" key="5">
    <source>
        <dbReference type="ARBA" id="ARBA00022679"/>
    </source>
</evidence>
<evidence type="ECO:0000256" key="4">
    <source>
        <dbReference type="ARBA" id="ARBA00022603"/>
    </source>
</evidence>
<keyword evidence="5 7" id="KW-0808">Transferase</keyword>
<evidence type="ECO:0000256" key="6">
    <source>
        <dbReference type="ARBA" id="ARBA00022691"/>
    </source>
</evidence>
<name>A0A9D1I1H6_9FIRM</name>
<feature type="binding site" evidence="7">
    <location>
        <position position="101"/>
    </location>
    <ligand>
        <name>S-adenosyl-L-methionine</name>
        <dbReference type="ChEBI" id="CHEBI:59789"/>
    </ligand>
</feature>
<accession>A0A9D1I1H6</accession>
<dbReference type="Pfam" id="PF01795">
    <property type="entry name" value="Methyltransf_5"/>
    <property type="match status" value="1"/>
</dbReference>
<keyword evidence="4 7" id="KW-0489">Methyltransferase</keyword>
<keyword evidence="6 7" id="KW-0949">S-adenosyl-L-methionine</keyword>
<dbReference type="GO" id="GO:0071424">
    <property type="term" value="F:rRNA (cytosine-N4-)-methyltransferase activity"/>
    <property type="evidence" value="ECO:0007669"/>
    <property type="project" value="UniProtKB-UniRule"/>
</dbReference>
<feature type="binding site" evidence="7">
    <location>
        <position position="108"/>
    </location>
    <ligand>
        <name>S-adenosyl-L-methionine</name>
        <dbReference type="ChEBI" id="CHEBI:59789"/>
    </ligand>
</feature>
<dbReference type="EMBL" id="DVMP01000111">
    <property type="protein sequence ID" value="HIU26022.1"/>
    <property type="molecule type" value="Genomic_DNA"/>
</dbReference>
<dbReference type="InterPro" id="IPR029063">
    <property type="entry name" value="SAM-dependent_MTases_sf"/>
</dbReference>
<dbReference type="PANTHER" id="PTHR11265">
    <property type="entry name" value="S-ADENOSYL-METHYLTRANSFERASE MRAW"/>
    <property type="match status" value="1"/>
</dbReference>
<evidence type="ECO:0000256" key="7">
    <source>
        <dbReference type="HAMAP-Rule" id="MF_01007"/>
    </source>
</evidence>
<comment type="subcellular location">
    <subcellularLocation>
        <location evidence="7">Cytoplasm</location>
    </subcellularLocation>
</comment>
<dbReference type="PIRSF" id="PIRSF004486">
    <property type="entry name" value="MraW"/>
    <property type="match status" value="1"/>
</dbReference>
<dbReference type="Proteomes" id="UP000824090">
    <property type="component" value="Unassembled WGS sequence"/>
</dbReference>
<evidence type="ECO:0000313" key="9">
    <source>
        <dbReference type="Proteomes" id="UP000824090"/>
    </source>
</evidence>
<dbReference type="GO" id="GO:0005737">
    <property type="term" value="C:cytoplasm"/>
    <property type="evidence" value="ECO:0007669"/>
    <property type="project" value="UniProtKB-SubCell"/>
</dbReference>
<dbReference type="PANTHER" id="PTHR11265:SF0">
    <property type="entry name" value="12S RRNA N4-METHYLCYTIDINE METHYLTRANSFERASE"/>
    <property type="match status" value="1"/>
</dbReference>
<comment type="similarity">
    <text evidence="1 7">Belongs to the methyltransferase superfamily. RsmH family.</text>
</comment>
<proteinExistence type="inferred from homology"/>
<dbReference type="AlphaFoldDB" id="A0A9D1I1H6"/>
<dbReference type="InterPro" id="IPR023397">
    <property type="entry name" value="SAM-dep_MeTrfase_MraW_recog"/>
</dbReference>
<reference evidence="8" key="1">
    <citation type="submission" date="2020-10" db="EMBL/GenBank/DDBJ databases">
        <authorList>
            <person name="Gilroy R."/>
        </authorList>
    </citation>
    <scope>NUCLEOTIDE SEQUENCE</scope>
    <source>
        <strain evidence="8">ChiHcec3-6078</strain>
    </source>
</reference>
<dbReference type="SUPFAM" id="SSF53335">
    <property type="entry name" value="S-adenosyl-L-methionine-dependent methyltransferases"/>
    <property type="match status" value="1"/>
</dbReference>
<evidence type="ECO:0000256" key="1">
    <source>
        <dbReference type="ARBA" id="ARBA00010396"/>
    </source>
</evidence>
<dbReference type="Gene3D" id="1.10.150.170">
    <property type="entry name" value="Putative methyltransferase TM0872, insert domain"/>
    <property type="match status" value="1"/>
</dbReference>
<dbReference type="Gene3D" id="3.40.50.150">
    <property type="entry name" value="Vaccinia Virus protein VP39"/>
    <property type="match status" value="1"/>
</dbReference>
<dbReference type="HAMAP" id="MF_01007">
    <property type="entry name" value="16SrRNA_methyltr_H"/>
    <property type="match status" value="1"/>
</dbReference>
<feature type="binding site" evidence="7">
    <location>
        <begin position="33"/>
        <end position="35"/>
    </location>
    <ligand>
        <name>S-adenosyl-L-methionine</name>
        <dbReference type="ChEBI" id="CHEBI:59789"/>
    </ligand>
</feature>
<evidence type="ECO:0000256" key="2">
    <source>
        <dbReference type="ARBA" id="ARBA00022490"/>
    </source>
</evidence>
<evidence type="ECO:0000256" key="3">
    <source>
        <dbReference type="ARBA" id="ARBA00022552"/>
    </source>
</evidence>
<dbReference type="FunFam" id="1.10.150.170:FF:000001">
    <property type="entry name" value="Ribosomal RNA small subunit methyltransferase H"/>
    <property type="match status" value="1"/>
</dbReference>
<dbReference type="EC" id="2.1.1.199" evidence="7"/>
<dbReference type="NCBIfam" id="TIGR00006">
    <property type="entry name" value="16S rRNA (cytosine(1402)-N(4))-methyltransferase RsmH"/>
    <property type="match status" value="1"/>
</dbReference>
<organism evidence="8 9">
    <name type="scientific">Candidatus Allocopromorpha excrementigallinarum</name>
    <dbReference type="NCBI Taxonomy" id="2840742"/>
    <lineage>
        <taxon>Bacteria</taxon>
        <taxon>Bacillati</taxon>
        <taxon>Bacillota</taxon>
        <taxon>Clostridia</taxon>
        <taxon>Eubacteriales</taxon>
        <taxon>Eubacteriaceae</taxon>
        <taxon>Eubacteriaceae incertae sedis</taxon>
        <taxon>Candidatus Allocopromorpha</taxon>
    </lineage>
</organism>
<feature type="binding site" evidence="7">
    <location>
        <position position="53"/>
    </location>
    <ligand>
        <name>S-adenosyl-L-methionine</name>
        <dbReference type="ChEBI" id="CHEBI:59789"/>
    </ligand>
</feature>
<reference evidence="8" key="2">
    <citation type="journal article" date="2021" name="PeerJ">
        <title>Extensive microbial diversity within the chicken gut microbiome revealed by metagenomics and culture.</title>
        <authorList>
            <person name="Gilroy R."/>
            <person name="Ravi A."/>
            <person name="Getino M."/>
            <person name="Pursley I."/>
            <person name="Horton D.L."/>
            <person name="Alikhan N.F."/>
            <person name="Baker D."/>
            <person name="Gharbi K."/>
            <person name="Hall N."/>
            <person name="Watson M."/>
            <person name="Adriaenssens E.M."/>
            <person name="Foster-Nyarko E."/>
            <person name="Jarju S."/>
            <person name="Secka A."/>
            <person name="Antonio M."/>
            <person name="Oren A."/>
            <person name="Chaudhuri R.R."/>
            <person name="La Ragione R."/>
            <person name="Hildebrand F."/>
            <person name="Pallen M.J."/>
        </authorList>
    </citation>
    <scope>NUCLEOTIDE SEQUENCE</scope>
    <source>
        <strain evidence="8">ChiHcec3-6078</strain>
    </source>
</reference>
<dbReference type="SUPFAM" id="SSF81799">
    <property type="entry name" value="Putative methyltransferase TM0872, insert domain"/>
    <property type="match status" value="1"/>
</dbReference>
<keyword evidence="2 7" id="KW-0963">Cytoplasm</keyword>
<dbReference type="InterPro" id="IPR002903">
    <property type="entry name" value="RsmH"/>
</dbReference>